<gene>
    <name evidence="2" type="ORF">EAH_00010530</name>
</gene>
<name>U6GGC1_EIMAC</name>
<dbReference type="OrthoDB" id="348477at2759"/>
<dbReference type="AlphaFoldDB" id="U6GGC1"/>
<feature type="region of interest" description="Disordered" evidence="1">
    <location>
        <begin position="1"/>
        <end position="26"/>
    </location>
</feature>
<evidence type="ECO:0000256" key="1">
    <source>
        <dbReference type="SAM" id="MobiDB-lite"/>
    </source>
</evidence>
<feature type="compositionally biased region" description="Gly residues" evidence="1">
    <location>
        <begin position="58"/>
        <end position="71"/>
    </location>
</feature>
<dbReference type="EMBL" id="HG671001">
    <property type="protein sequence ID" value="CDI79301.1"/>
    <property type="molecule type" value="Genomic_DNA"/>
</dbReference>
<sequence>MVAEPGGEGPSEGPSGGPSGGPRSQLKRRMALAQYLLYQLRRSREAYYPEITKRGGHHGGPPAGPQEGGTGDSAADIAAAGAESLADALDPSVPVSALLDSIVSPSTGAAVAASAADAPASPDAAAEAAAAELAAAAEPAAAAEAASWGALARETIAAAGRPPHEALELYLCERLLPVLDSALAALCSFVEQLQADDRQYEQSLQQQQQQQEVAPDQRAHPPCHYLGQGLKDRFDPLVWLAQYLLRQGKAAEEYEEAASACNAATATTATGATAATPVAARPWIRGEHLRHSELPFYSAVAAQVREERGWRAFEALRPQAERIVYSYFEELQQQQQQEGGDDEEPRKNQNQEPQQKEDEQQQEKQQQEPCRLTAEDLPAALQALDAAWGLGEERGLFAAVAAAEGDTDTESSSLPSSYRSGRLSYRLLPVQSRSRSSNNGSSSSIVGACSGVPLEVADSSNITFVELWAFVSSCLQACPPLRQAVFAYALETASNSSSAARQQQHQQHEQQSQQQQQKQQQQQAEQQHDQPELQQGQLQQGHQEQQQQEAEGRQPVASLVCSEGANDNSKEEQQQQ</sequence>
<feature type="region of interest" description="Disordered" evidence="1">
    <location>
        <begin position="51"/>
        <end position="74"/>
    </location>
</feature>
<feature type="compositionally biased region" description="Low complexity" evidence="1">
    <location>
        <begin position="532"/>
        <end position="549"/>
    </location>
</feature>
<feature type="region of interest" description="Disordered" evidence="1">
    <location>
        <begin position="497"/>
        <end position="576"/>
    </location>
</feature>
<dbReference type="RefSeq" id="XP_013250562.1">
    <property type="nucleotide sequence ID" value="XM_013395108.1"/>
</dbReference>
<reference evidence="2" key="2">
    <citation type="submission" date="2013-10" db="EMBL/GenBank/DDBJ databases">
        <authorList>
            <person name="Aslett M."/>
        </authorList>
    </citation>
    <scope>NUCLEOTIDE SEQUENCE [LARGE SCALE GENOMIC DNA]</scope>
    <source>
        <strain evidence="2">Houghton</strain>
    </source>
</reference>
<dbReference type="OMA" id="ELYLCER"/>
<evidence type="ECO:0000313" key="2">
    <source>
        <dbReference type="EMBL" id="CDI79301.1"/>
    </source>
</evidence>
<keyword evidence="3" id="KW-1185">Reference proteome</keyword>
<feature type="compositionally biased region" description="Low complexity" evidence="1">
    <location>
        <begin position="502"/>
        <end position="525"/>
    </location>
</feature>
<feature type="compositionally biased region" description="Basic and acidic residues" evidence="1">
    <location>
        <begin position="344"/>
        <end position="366"/>
    </location>
</feature>
<dbReference type="GeneID" id="25269123"/>
<feature type="compositionally biased region" description="Gly residues" evidence="1">
    <location>
        <begin position="1"/>
        <end position="20"/>
    </location>
</feature>
<feature type="region of interest" description="Disordered" evidence="1">
    <location>
        <begin position="332"/>
        <end position="369"/>
    </location>
</feature>
<reference evidence="2" key="1">
    <citation type="submission" date="2013-10" db="EMBL/GenBank/DDBJ databases">
        <title>Genomic analysis of the causative agents of coccidiosis in chickens.</title>
        <authorList>
            <person name="Reid A.J."/>
            <person name="Blake D."/>
            <person name="Billington K."/>
            <person name="Browne H."/>
            <person name="Dunn M."/>
            <person name="Hung S."/>
            <person name="Kawahara F."/>
            <person name="Miranda-Saavedra D."/>
            <person name="Mourier T."/>
            <person name="Nagra H."/>
            <person name="Otto T.D."/>
            <person name="Rawlings N."/>
            <person name="Sanchez A."/>
            <person name="Sanders M."/>
            <person name="Subramaniam C."/>
            <person name="Tay Y."/>
            <person name="Dear P."/>
            <person name="Doerig C."/>
            <person name="Gruber A."/>
            <person name="Parkinson J."/>
            <person name="Shirley M."/>
            <person name="Wan K.L."/>
            <person name="Berriman M."/>
            <person name="Tomley F."/>
            <person name="Pain A."/>
        </authorList>
    </citation>
    <scope>NUCLEOTIDE SEQUENCE [LARGE SCALE GENOMIC DNA]</scope>
    <source>
        <strain evidence="2">Houghton</strain>
    </source>
</reference>
<dbReference type="Proteomes" id="UP000018050">
    <property type="component" value="Unassembled WGS sequence"/>
</dbReference>
<feature type="region of interest" description="Disordered" evidence="1">
    <location>
        <begin position="201"/>
        <end position="220"/>
    </location>
</feature>
<protein>
    <submittedName>
        <fullName evidence="2">Uncharacterized protein</fullName>
    </submittedName>
</protein>
<dbReference type="VEuPathDB" id="ToxoDB:EAH_00010530"/>
<proteinExistence type="predicted"/>
<evidence type="ECO:0000313" key="3">
    <source>
        <dbReference type="Proteomes" id="UP000018050"/>
    </source>
</evidence>
<organism evidence="2 3">
    <name type="scientific">Eimeria acervulina</name>
    <name type="common">Coccidian parasite</name>
    <dbReference type="NCBI Taxonomy" id="5801"/>
    <lineage>
        <taxon>Eukaryota</taxon>
        <taxon>Sar</taxon>
        <taxon>Alveolata</taxon>
        <taxon>Apicomplexa</taxon>
        <taxon>Conoidasida</taxon>
        <taxon>Coccidia</taxon>
        <taxon>Eucoccidiorida</taxon>
        <taxon>Eimeriorina</taxon>
        <taxon>Eimeriidae</taxon>
        <taxon>Eimeria</taxon>
    </lineage>
</organism>
<accession>U6GGC1</accession>